<keyword evidence="3" id="KW-1185">Reference proteome</keyword>
<reference evidence="2 3" key="1">
    <citation type="submission" date="2024-03" db="EMBL/GenBank/DDBJ databases">
        <authorList>
            <person name="Gkanogiannis A."/>
            <person name="Becerra Lopez-Lavalle L."/>
        </authorList>
    </citation>
    <scope>NUCLEOTIDE SEQUENCE [LARGE SCALE GENOMIC DNA]</scope>
</reference>
<proteinExistence type="predicted"/>
<evidence type="ECO:0008006" key="4">
    <source>
        <dbReference type="Google" id="ProtNLM"/>
    </source>
</evidence>
<dbReference type="Proteomes" id="UP001642487">
    <property type="component" value="Chromosome 9"/>
</dbReference>
<feature type="chain" id="PRO_5046223760" description="Secreted protein" evidence="1">
    <location>
        <begin position="24"/>
        <end position="119"/>
    </location>
</feature>
<evidence type="ECO:0000256" key="1">
    <source>
        <dbReference type="SAM" id="SignalP"/>
    </source>
</evidence>
<feature type="signal peptide" evidence="1">
    <location>
        <begin position="1"/>
        <end position="23"/>
    </location>
</feature>
<evidence type="ECO:0000313" key="3">
    <source>
        <dbReference type="Proteomes" id="UP001642487"/>
    </source>
</evidence>
<gene>
    <name evidence="2" type="ORF">CITCOLO1_LOCUS22439</name>
</gene>
<organism evidence="2 3">
    <name type="scientific">Citrullus colocynthis</name>
    <name type="common">colocynth</name>
    <dbReference type="NCBI Taxonomy" id="252529"/>
    <lineage>
        <taxon>Eukaryota</taxon>
        <taxon>Viridiplantae</taxon>
        <taxon>Streptophyta</taxon>
        <taxon>Embryophyta</taxon>
        <taxon>Tracheophyta</taxon>
        <taxon>Spermatophyta</taxon>
        <taxon>Magnoliopsida</taxon>
        <taxon>eudicotyledons</taxon>
        <taxon>Gunneridae</taxon>
        <taxon>Pentapetalae</taxon>
        <taxon>rosids</taxon>
        <taxon>fabids</taxon>
        <taxon>Cucurbitales</taxon>
        <taxon>Cucurbitaceae</taxon>
        <taxon>Benincaseae</taxon>
        <taxon>Citrullus</taxon>
    </lineage>
</organism>
<dbReference type="EMBL" id="OZ021743">
    <property type="protein sequence ID" value="CAK9329959.1"/>
    <property type="molecule type" value="Genomic_DNA"/>
</dbReference>
<name>A0ABP0ZB13_9ROSI</name>
<protein>
    <recommendedName>
        <fullName evidence="4">Secreted protein</fullName>
    </recommendedName>
</protein>
<accession>A0ABP0ZB13</accession>
<evidence type="ECO:0000313" key="2">
    <source>
        <dbReference type="EMBL" id="CAK9329959.1"/>
    </source>
</evidence>
<keyword evidence="1" id="KW-0732">Signal</keyword>
<sequence>MHFFLMLLFKLQLLVLFLSFVFPSNEYRSYTVDDSKECNYLLIFIMLPLQNSNICFSLQSIKIERETPAIQALWLTTLCHSALQPALAEPIRWCDKPLCRAKQSSFFFHLFLLKHTHSL</sequence>